<dbReference type="PANTHER" id="PTHR23232:SF158">
    <property type="entry name" value="KRAB DOMAIN-CONTAINING PROTEIN 5"/>
    <property type="match status" value="1"/>
</dbReference>
<evidence type="ECO:0000313" key="2">
    <source>
        <dbReference type="Ensembl" id="ENSCAFP00030033108.1"/>
    </source>
</evidence>
<proteinExistence type="predicted"/>
<protein>
    <recommendedName>
        <fullName evidence="1">KRAB domain-containing protein</fullName>
    </recommendedName>
</protein>
<dbReference type="Proteomes" id="UP000694429">
    <property type="component" value="Chromosome 20"/>
</dbReference>
<reference evidence="2" key="2">
    <citation type="submission" date="2019-03" db="EMBL/GenBank/DDBJ databases">
        <authorList>
            <person name="Warren W.C."/>
            <person name="Johnson G.S."/>
        </authorList>
    </citation>
    <scope>NUCLEOTIDE SEQUENCE [LARGE SCALE GENOMIC DNA]</scope>
    <source>
        <strain evidence="2">Basenji</strain>
    </source>
</reference>
<dbReference type="Proteomes" id="UP000694542">
    <property type="component" value="Chromosome 20"/>
</dbReference>
<dbReference type="SMART" id="SM00349">
    <property type="entry name" value="KRAB"/>
    <property type="match status" value="1"/>
</dbReference>
<dbReference type="Pfam" id="PF01352">
    <property type="entry name" value="KRAB"/>
    <property type="match status" value="1"/>
</dbReference>
<dbReference type="CDD" id="cd07765">
    <property type="entry name" value="KRAB_A-box"/>
    <property type="match status" value="1"/>
</dbReference>
<dbReference type="Ensembl" id="ENSCAFT00040027184.1">
    <property type="protein sequence ID" value="ENSCAFP00040023621.1"/>
    <property type="gene ID" value="ENSCAFG00040014736.1"/>
</dbReference>
<dbReference type="InterPro" id="IPR050169">
    <property type="entry name" value="Krueppel_C2H2_ZnF"/>
</dbReference>
<organism evidence="2 4">
    <name type="scientific">Canis lupus familiaris</name>
    <name type="common">Dog</name>
    <name type="synonym">Canis familiaris</name>
    <dbReference type="NCBI Taxonomy" id="9615"/>
    <lineage>
        <taxon>Eukaryota</taxon>
        <taxon>Metazoa</taxon>
        <taxon>Chordata</taxon>
        <taxon>Craniata</taxon>
        <taxon>Vertebrata</taxon>
        <taxon>Euteleostomi</taxon>
        <taxon>Mammalia</taxon>
        <taxon>Eutheria</taxon>
        <taxon>Laurasiatheria</taxon>
        <taxon>Carnivora</taxon>
        <taxon>Caniformia</taxon>
        <taxon>Canidae</taxon>
        <taxon>Canis</taxon>
    </lineage>
</organism>
<accession>A0A8C0P280</accession>
<dbReference type="InterPro" id="IPR001909">
    <property type="entry name" value="KRAB"/>
</dbReference>
<name>A0A8C0P280_CANLF</name>
<dbReference type="PROSITE" id="PS50805">
    <property type="entry name" value="KRAB"/>
    <property type="match status" value="1"/>
</dbReference>
<reference evidence="2" key="3">
    <citation type="submission" date="2025-05" db="UniProtKB">
        <authorList>
            <consortium name="Ensembl"/>
        </authorList>
    </citation>
    <scope>IDENTIFICATION</scope>
</reference>
<dbReference type="GO" id="GO:0006355">
    <property type="term" value="P:regulation of DNA-templated transcription"/>
    <property type="evidence" value="ECO:0007669"/>
    <property type="project" value="InterPro"/>
</dbReference>
<dbReference type="Gene3D" id="6.10.140.140">
    <property type="match status" value="1"/>
</dbReference>
<dbReference type="InterPro" id="IPR036051">
    <property type="entry name" value="KRAB_dom_sf"/>
</dbReference>
<dbReference type="Ensembl" id="ENSCAFT00030037949.1">
    <property type="protein sequence ID" value="ENSCAFP00030033108.1"/>
    <property type="gene ID" value="ENSCAFG00030020681.1"/>
</dbReference>
<sequence>DTVAFEDVTVNFTLEEWALLNPSQKKLYRDVMQETFRNLASIGM</sequence>
<evidence type="ECO:0000259" key="1">
    <source>
        <dbReference type="PROSITE" id="PS50805"/>
    </source>
</evidence>
<feature type="domain" description="KRAB" evidence="1">
    <location>
        <begin position="3"/>
        <end position="44"/>
    </location>
</feature>
<evidence type="ECO:0000313" key="4">
    <source>
        <dbReference type="Proteomes" id="UP000694429"/>
    </source>
</evidence>
<dbReference type="PANTHER" id="PTHR23232">
    <property type="entry name" value="KRAB DOMAIN C2H2 ZINC FINGER"/>
    <property type="match status" value="1"/>
</dbReference>
<evidence type="ECO:0000313" key="3">
    <source>
        <dbReference type="Ensembl" id="ENSCAFP00040023621.1"/>
    </source>
</evidence>
<reference evidence="3" key="1">
    <citation type="submission" date="2018-10" db="EMBL/GenBank/DDBJ databases">
        <title>De novo assembly of a Great Dane genome.</title>
        <authorList>
            <person name="Kidd J.M."/>
            <person name="Pendleton A.L."/>
            <person name="Shen F."/>
            <person name="Emery S."/>
        </authorList>
    </citation>
    <scope>NUCLEOTIDE SEQUENCE [LARGE SCALE GENOMIC DNA]</scope>
    <source>
        <strain evidence="3">Great Dane</strain>
    </source>
</reference>
<dbReference type="AlphaFoldDB" id="A0A8C0P280"/>
<dbReference type="SUPFAM" id="SSF109640">
    <property type="entry name" value="KRAB domain (Kruppel-associated box)"/>
    <property type="match status" value="1"/>
</dbReference>